<dbReference type="STRING" id="225324.SAMN02745126_04564"/>
<keyword evidence="2" id="KW-1185">Reference proteome</keyword>
<gene>
    <name evidence="1" type="ORF">SAMN02745126_04564</name>
</gene>
<dbReference type="AlphaFoldDB" id="A0A1T4SCX8"/>
<reference evidence="2" key="1">
    <citation type="submission" date="2017-02" db="EMBL/GenBank/DDBJ databases">
        <authorList>
            <person name="Varghese N."/>
            <person name="Submissions S."/>
        </authorList>
    </citation>
    <scope>NUCLEOTIDE SEQUENCE [LARGE SCALE GENOMIC DNA]</scope>
    <source>
        <strain evidence="2">ATCC 27094</strain>
    </source>
</reference>
<dbReference type="Proteomes" id="UP000190092">
    <property type="component" value="Unassembled WGS sequence"/>
</dbReference>
<accession>A0A1T4SCX8</accession>
<dbReference type="EMBL" id="FUWJ01000007">
    <property type="protein sequence ID" value="SKA25711.1"/>
    <property type="molecule type" value="Genomic_DNA"/>
</dbReference>
<protein>
    <submittedName>
        <fullName evidence="1">Uncharacterized protein</fullName>
    </submittedName>
</protein>
<evidence type="ECO:0000313" key="2">
    <source>
        <dbReference type="Proteomes" id="UP000190092"/>
    </source>
</evidence>
<sequence length="66" mass="7131">MARACADDLRMRVLEAVAAGPRPGLRRRGSGSVKITTFTGALRLVCTWHYPPGHAPPAENEPSLTF</sequence>
<name>A0A1T4SCX8_9HYPH</name>
<evidence type="ECO:0000313" key="1">
    <source>
        <dbReference type="EMBL" id="SKA25711.1"/>
    </source>
</evidence>
<organism evidence="1 2">
    <name type="scientific">Enhydrobacter aerosaccus</name>
    <dbReference type="NCBI Taxonomy" id="225324"/>
    <lineage>
        <taxon>Bacteria</taxon>
        <taxon>Pseudomonadati</taxon>
        <taxon>Pseudomonadota</taxon>
        <taxon>Alphaproteobacteria</taxon>
        <taxon>Hyphomicrobiales</taxon>
        <taxon>Enhydrobacter</taxon>
    </lineage>
</organism>
<proteinExistence type="predicted"/>